<keyword evidence="5 11" id="KW-0238">DNA-binding</keyword>
<keyword evidence="15" id="KW-1185">Reference proteome</keyword>
<comment type="caution">
    <text evidence="14">The sequence shown here is derived from an EMBL/GenBank/DDBJ whole genome shotgun (WGS) entry which is preliminary data.</text>
</comment>
<keyword evidence="6" id="KW-0010">Activator</keyword>
<dbReference type="Gene3D" id="1.10.10.10">
    <property type="entry name" value="Winged helix-like DNA-binding domain superfamily/Winged helix DNA-binding domain"/>
    <property type="match status" value="2"/>
</dbReference>
<gene>
    <name evidence="14" type="ORF">GOODEAATRI_004376</name>
</gene>
<feature type="region of interest" description="Disordered" evidence="12">
    <location>
        <begin position="267"/>
        <end position="286"/>
    </location>
</feature>
<dbReference type="SUPFAM" id="SSF46785">
    <property type="entry name" value="Winged helix' DNA-binding domain"/>
    <property type="match status" value="2"/>
</dbReference>
<evidence type="ECO:0000256" key="11">
    <source>
        <dbReference type="RuleBase" id="RU003796"/>
    </source>
</evidence>
<dbReference type="EMBL" id="JAHRIO010010180">
    <property type="protein sequence ID" value="MEQ2160914.1"/>
    <property type="molecule type" value="Genomic_DNA"/>
</dbReference>
<evidence type="ECO:0000256" key="6">
    <source>
        <dbReference type="ARBA" id="ARBA00023159"/>
    </source>
</evidence>
<evidence type="ECO:0000256" key="12">
    <source>
        <dbReference type="SAM" id="MobiDB-lite"/>
    </source>
</evidence>
<evidence type="ECO:0000256" key="10">
    <source>
        <dbReference type="ARBA" id="ARBA00039675"/>
    </source>
</evidence>
<feature type="domain" description="E2F/DP family winged-helix DNA-binding" evidence="13">
    <location>
        <begin position="82"/>
        <end position="200"/>
    </location>
</feature>
<dbReference type="Pfam" id="PF02319">
    <property type="entry name" value="WHD_E2F_TDP"/>
    <property type="match status" value="2"/>
</dbReference>
<keyword evidence="3" id="KW-0678">Repressor</keyword>
<dbReference type="PANTHER" id="PTHR12081:SF25">
    <property type="entry name" value="TRANSCRIPTION FACTOR E2F7"/>
    <property type="match status" value="1"/>
</dbReference>
<evidence type="ECO:0000256" key="1">
    <source>
        <dbReference type="ARBA" id="ARBA00004123"/>
    </source>
</evidence>
<comment type="similarity">
    <text evidence="2 11">Belongs to the E2F/DP family.</text>
</comment>
<protein>
    <recommendedName>
        <fullName evidence="10">Transcription factor E2F7</fullName>
    </recommendedName>
</protein>
<evidence type="ECO:0000256" key="5">
    <source>
        <dbReference type="ARBA" id="ARBA00023125"/>
    </source>
</evidence>
<evidence type="ECO:0000256" key="2">
    <source>
        <dbReference type="ARBA" id="ARBA00010940"/>
    </source>
</evidence>
<evidence type="ECO:0000256" key="4">
    <source>
        <dbReference type="ARBA" id="ARBA00023015"/>
    </source>
</evidence>
<dbReference type="SMART" id="SM01372">
    <property type="entry name" value="E2F_TDP"/>
    <property type="match status" value="1"/>
</dbReference>
<evidence type="ECO:0000256" key="3">
    <source>
        <dbReference type="ARBA" id="ARBA00022491"/>
    </source>
</evidence>
<evidence type="ECO:0000259" key="13">
    <source>
        <dbReference type="SMART" id="SM01372"/>
    </source>
</evidence>
<keyword evidence="7 11" id="KW-0804">Transcription</keyword>
<dbReference type="InterPro" id="IPR015633">
    <property type="entry name" value="E2F"/>
</dbReference>
<keyword evidence="4 11" id="KW-0805">Transcription regulation</keyword>
<dbReference type="PANTHER" id="PTHR12081">
    <property type="entry name" value="TRANSCRIPTION FACTOR E2F"/>
    <property type="match status" value="1"/>
</dbReference>
<keyword evidence="9" id="KW-0131">Cell cycle</keyword>
<accession>A0ABV0MP89</accession>
<dbReference type="InterPro" id="IPR036388">
    <property type="entry name" value="WH-like_DNA-bd_sf"/>
</dbReference>
<comment type="subcellular location">
    <subcellularLocation>
        <location evidence="1 11">Nucleus</location>
    </subcellularLocation>
</comment>
<feature type="region of interest" description="Disordered" evidence="12">
    <location>
        <begin position="48"/>
        <end position="83"/>
    </location>
</feature>
<evidence type="ECO:0000256" key="8">
    <source>
        <dbReference type="ARBA" id="ARBA00023242"/>
    </source>
</evidence>
<evidence type="ECO:0000256" key="9">
    <source>
        <dbReference type="ARBA" id="ARBA00023306"/>
    </source>
</evidence>
<organism evidence="14 15">
    <name type="scientific">Goodea atripinnis</name>
    <dbReference type="NCBI Taxonomy" id="208336"/>
    <lineage>
        <taxon>Eukaryota</taxon>
        <taxon>Metazoa</taxon>
        <taxon>Chordata</taxon>
        <taxon>Craniata</taxon>
        <taxon>Vertebrata</taxon>
        <taxon>Euteleostomi</taxon>
        <taxon>Actinopterygii</taxon>
        <taxon>Neopterygii</taxon>
        <taxon>Teleostei</taxon>
        <taxon>Neoteleostei</taxon>
        <taxon>Acanthomorphata</taxon>
        <taxon>Ovalentaria</taxon>
        <taxon>Atherinomorphae</taxon>
        <taxon>Cyprinodontiformes</taxon>
        <taxon>Goodeidae</taxon>
        <taxon>Goodea</taxon>
    </lineage>
</organism>
<name>A0ABV0MP89_9TELE</name>
<sequence>RRRIYDIVNVLESLTVVGRIAKNSYIWYGRQRLWTTLEELQRKGREQGYHLQMDLPAKARRTGPGQEEDGGEGDSGNAGGNRKDKSLRIMSQKFVMLFLVSKTQTVTLDAAAKVLIEESRDSSSHSKYKSKKASRAMMHHAVLAPSSNIAQSCFALTHFMSLAKVRRLYDIANVLTSLELIRKVHVREERARKPAFKWLGPVKFSSSGNMGKNPRRGEAAVNEDFRRAKMARHSSFSITPTTVSVQRQISSAPSSPRHHLTESVFGLHKEDYEQRPGVSAAAWRQH</sequence>
<evidence type="ECO:0000313" key="14">
    <source>
        <dbReference type="EMBL" id="MEQ2160914.1"/>
    </source>
</evidence>
<dbReference type="InterPro" id="IPR003316">
    <property type="entry name" value="E2F_WHTH_DNA-bd_dom"/>
</dbReference>
<proteinExistence type="inferred from homology"/>
<reference evidence="14 15" key="1">
    <citation type="submission" date="2021-06" db="EMBL/GenBank/DDBJ databases">
        <authorList>
            <person name="Palmer J.M."/>
        </authorList>
    </citation>
    <scope>NUCLEOTIDE SEQUENCE [LARGE SCALE GENOMIC DNA]</scope>
    <source>
        <strain evidence="14 15">GA_2019</strain>
        <tissue evidence="14">Muscle</tissue>
    </source>
</reference>
<dbReference type="InterPro" id="IPR036390">
    <property type="entry name" value="WH_DNA-bd_sf"/>
</dbReference>
<evidence type="ECO:0000256" key="7">
    <source>
        <dbReference type="ARBA" id="ARBA00023163"/>
    </source>
</evidence>
<evidence type="ECO:0000313" key="15">
    <source>
        <dbReference type="Proteomes" id="UP001476798"/>
    </source>
</evidence>
<keyword evidence="8 11" id="KW-0539">Nucleus</keyword>
<feature type="non-terminal residue" evidence="14">
    <location>
        <position position="1"/>
    </location>
</feature>
<dbReference type="Proteomes" id="UP001476798">
    <property type="component" value="Unassembled WGS sequence"/>
</dbReference>